<dbReference type="PROSITE" id="PS50931">
    <property type="entry name" value="HTH_LYSR"/>
    <property type="match status" value="1"/>
</dbReference>
<dbReference type="InterPro" id="IPR036388">
    <property type="entry name" value="WH-like_DNA-bd_sf"/>
</dbReference>
<reference evidence="6" key="1">
    <citation type="submission" date="2022-12" db="EMBL/GenBank/DDBJ databases">
        <title>Bacterial isolates from different developmental stages of Nematostella vectensis.</title>
        <authorList>
            <person name="Fraune S."/>
        </authorList>
    </citation>
    <scope>NUCLEOTIDE SEQUENCE</scope>
    <source>
        <strain evidence="6">G21619-S1</strain>
    </source>
</reference>
<dbReference type="EMBL" id="JAPWHE010000003">
    <property type="protein sequence ID" value="MCZ4329720.1"/>
    <property type="molecule type" value="Genomic_DNA"/>
</dbReference>
<keyword evidence="3" id="KW-0238">DNA-binding</keyword>
<dbReference type="PANTHER" id="PTHR30537:SF26">
    <property type="entry name" value="GLYCINE CLEAVAGE SYSTEM TRANSCRIPTIONAL ACTIVATOR"/>
    <property type="match status" value="1"/>
</dbReference>
<dbReference type="InterPro" id="IPR005119">
    <property type="entry name" value="LysR_subst-bd"/>
</dbReference>
<evidence type="ECO:0000313" key="6">
    <source>
        <dbReference type="EMBL" id="MCZ4329720.1"/>
    </source>
</evidence>
<dbReference type="InterPro" id="IPR036390">
    <property type="entry name" value="WH_DNA-bd_sf"/>
</dbReference>
<comment type="caution">
    <text evidence="6">The sequence shown here is derived from an EMBL/GenBank/DDBJ whole genome shotgun (WGS) entry which is preliminary data.</text>
</comment>
<proteinExistence type="inferred from homology"/>
<evidence type="ECO:0000256" key="4">
    <source>
        <dbReference type="ARBA" id="ARBA00023163"/>
    </source>
</evidence>
<dbReference type="InterPro" id="IPR000847">
    <property type="entry name" value="LysR_HTH_N"/>
</dbReference>
<evidence type="ECO:0000256" key="3">
    <source>
        <dbReference type="ARBA" id="ARBA00023125"/>
    </source>
</evidence>
<protein>
    <submittedName>
        <fullName evidence="6">LysR family transcriptional regulator</fullName>
    </submittedName>
</protein>
<keyword evidence="7" id="KW-1185">Reference proteome</keyword>
<dbReference type="Gene3D" id="3.40.190.10">
    <property type="entry name" value="Periplasmic binding protein-like II"/>
    <property type="match status" value="2"/>
</dbReference>
<comment type="similarity">
    <text evidence="1">Belongs to the LysR transcriptional regulatory family.</text>
</comment>
<organism evidence="6 7">
    <name type="scientific">Castellaniella denitrificans</name>
    <dbReference type="NCBI Taxonomy" id="56119"/>
    <lineage>
        <taxon>Bacteria</taxon>
        <taxon>Pseudomonadati</taxon>
        <taxon>Pseudomonadota</taxon>
        <taxon>Betaproteobacteria</taxon>
        <taxon>Burkholderiales</taxon>
        <taxon>Alcaligenaceae</taxon>
        <taxon>Castellaniella</taxon>
    </lineage>
</organism>
<evidence type="ECO:0000259" key="5">
    <source>
        <dbReference type="PROSITE" id="PS50931"/>
    </source>
</evidence>
<evidence type="ECO:0000256" key="2">
    <source>
        <dbReference type="ARBA" id="ARBA00023015"/>
    </source>
</evidence>
<keyword evidence="4" id="KW-0804">Transcription</keyword>
<dbReference type="SUPFAM" id="SSF46785">
    <property type="entry name" value="Winged helix' DNA-binding domain"/>
    <property type="match status" value="1"/>
</dbReference>
<evidence type="ECO:0000313" key="7">
    <source>
        <dbReference type="Proteomes" id="UP001068379"/>
    </source>
</evidence>
<dbReference type="Pfam" id="PF00126">
    <property type="entry name" value="HTH_1"/>
    <property type="match status" value="1"/>
</dbReference>
<dbReference type="PANTHER" id="PTHR30537">
    <property type="entry name" value="HTH-TYPE TRANSCRIPTIONAL REGULATOR"/>
    <property type="match status" value="1"/>
</dbReference>
<dbReference type="Gene3D" id="1.10.10.10">
    <property type="entry name" value="Winged helix-like DNA-binding domain superfamily/Winged helix DNA-binding domain"/>
    <property type="match status" value="1"/>
</dbReference>
<dbReference type="Proteomes" id="UP001068379">
    <property type="component" value="Unassembled WGS sequence"/>
</dbReference>
<feature type="domain" description="HTH lysR-type" evidence="5">
    <location>
        <begin position="6"/>
        <end position="63"/>
    </location>
</feature>
<dbReference type="Pfam" id="PF03466">
    <property type="entry name" value="LysR_substrate"/>
    <property type="match status" value="1"/>
</dbReference>
<dbReference type="CDD" id="cd08481">
    <property type="entry name" value="PBP2_GcdR_like"/>
    <property type="match status" value="1"/>
</dbReference>
<dbReference type="InterPro" id="IPR058163">
    <property type="entry name" value="LysR-type_TF_proteobact-type"/>
</dbReference>
<keyword evidence="2" id="KW-0805">Transcription regulation</keyword>
<evidence type="ECO:0000256" key="1">
    <source>
        <dbReference type="ARBA" id="ARBA00009437"/>
    </source>
</evidence>
<gene>
    <name evidence="6" type="ORF">O4H32_07130</name>
</gene>
<name>A0ABT4M3V3_9BURK</name>
<dbReference type="PRINTS" id="PR00039">
    <property type="entry name" value="HTHLYSR"/>
</dbReference>
<sequence>MRRKIPNTTALAVFEAAARHGSFARAANELCLTESAISRQIAALEHYLELKLFTRVKRQVILNDMGRAYLQNISKSLADLEAHTLSLMNNKGNDGVLELAVLPTFANRWLMPRLRSFQSRHPNITINMTEKPLPFLFQDTQFDAALHFEHPSWTGVAKVDLFEERLVPVVNPAFFDVSQLTAPEDLLRIPLLHKSTRPEAWRHWFELSGQDARGTSALGIRFDMYGMIIEAARSGLGAGLVPRFYVENEIHRQDLIIPFDIELRHEKRYCFVYPEHKKDSRLVQLFCDWLLERKQEFNAAPAASRERKGKTAHL</sequence>
<dbReference type="RefSeq" id="WP_269357880.1">
    <property type="nucleotide sequence ID" value="NZ_JAPWHE010000003.1"/>
</dbReference>
<dbReference type="SUPFAM" id="SSF53850">
    <property type="entry name" value="Periplasmic binding protein-like II"/>
    <property type="match status" value="1"/>
</dbReference>
<accession>A0ABT4M3V3</accession>